<evidence type="ECO:0000313" key="1">
    <source>
        <dbReference type="EMBL" id="KAK9836432.1"/>
    </source>
</evidence>
<dbReference type="Proteomes" id="UP001438707">
    <property type="component" value="Unassembled WGS sequence"/>
</dbReference>
<sequence>MTGKINSSGSTIRELGRAPSYRVVASSRRLPCRLVPSLSPNTGLIVTLLELPFCSIHAYSLGSGTVFN</sequence>
<comment type="caution">
    <text evidence="1">The sequence shown here is derived from an EMBL/GenBank/DDBJ whole genome shotgun (WGS) entry which is preliminary data.</text>
</comment>
<gene>
    <name evidence="1" type="ORF">WJX74_000454</name>
</gene>
<dbReference type="AlphaFoldDB" id="A0AAW1RSZ6"/>
<dbReference type="EMBL" id="JALJOS010000007">
    <property type="protein sequence ID" value="KAK9836432.1"/>
    <property type="molecule type" value="Genomic_DNA"/>
</dbReference>
<proteinExistence type="predicted"/>
<accession>A0AAW1RSZ6</accession>
<keyword evidence="2" id="KW-1185">Reference proteome</keyword>
<protein>
    <submittedName>
        <fullName evidence="1">Uncharacterized protein</fullName>
    </submittedName>
</protein>
<reference evidence="1 2" key="1">
    <citation type="journal article" date="2024" name="Nat. Commun.">
        <title>Phylogenomics reveals the evolutionary origins of lichenization in chlorophyte algae.</title>
        <authorList>
            <person name="Puginier C."/>
            <person name="Libourel C."/>
            <person name="Otte J."/>
            <person name="Skaloud P."/>
            <person name="Haon M."/>
            <person name="Grisel S."/>
            <person name="Petersen M."/>
            <person name="Berrin J.G."/>
            <person name="Delaux P.M."/>
            <person name="Dal Grande F."/>
            <person name="Keller J."/>
        </authorList>
    </citation>
    <scope>NUCLEOTIDE SEQUENCE [LARGE SCALE GENOMIC DNA]</scope>
    <source>
        <strain evidence="1 2">SAG 2145</strain>
    </source>
</reference>
<evidence type="ECO:0000313" key="2">
    <source>
        <dbReference type="Proteomes" id="UP001438707"/>
    </source>
</evidence>
<name>A0AAW1RSZ6_9CHLO</name>
<organism evidence="1 2">
    <name type="scientific">Apatococcus lobatus</name>
    <dbReference type="NCBI Taxonomy" id="904363"/>
    <lineage>
        <taxon>Eukaryota</taxon>
        <taxon>Viridiplantae</taxon>
        <taxon>Chlorophyta</taxon>
        <taxon>core chlorophytes</taxon>
        <taxon>Trebouxiophyceae</taxon>
        <taxon>Chlorellales</taxon>
        <taxon>Chlorellaceae</taxon>
        <taxon>Apatococcus</taxon>
    </lineage>
</organism>